<sequence length="96" mass="11040">MLPLLQQHQNTAIQMLCMLSHVIINHAADERISLEELHEKIMPETGYQLLHNYTDQIQNWSLICKVHSQASISSTRLKRELKSDSQATNIWLISCG</sequence>
<dbReference type="Gramene" id="Solyc01g098520.3.1">
    <property type="protein sequence ID" value="Solyc01g098520.3.1"/>
    <property type="gene ID" value="Solyc01g098520.3"/>
</dbReference>
<protein>
    <submittedName>
        <fullName evidence="1">Uncharacterized protein</fullName>
    </submittedName>
</protein>
<proteinExistence type="predicted"/>
<reference evidence="1" key="1">
    <citation type="journal article" date="2012" name="Nature">
        <title>The tomato genome sequence provides insights into fleshy fruit evolution.</title>
        <authorList>
            <consortium name="Tomato Genome Consortium"/>
        </authorList>
    </citation>
    <scope>NUCLEOTIDE SEQUENCE [LARGE SCALE GENOMIC DNA]</scope>
    <source>
        <strain evidence="1">cv. Heinz 1706</strain>
    </source>
</reference>
<reference evidence="1" key="2">
    <citation type="submission" date="2019-01" db="UniProtKB">
        <authorList>
            <consortium name="EnsemblPlants"/>
        </authorList>
    </citation>
    <scope>IDENTIFICATION</scope>
    <source>
        <strain evidence="1">cv. Heinz 1706</strain>
    </source>
</reference>
<name>A0A3Q7EMZ2_SOLLC</name>
<dbReference type="AlphaFoldDB" id="A0A3Q7EMZ2"/>
<dbReference type="STRING" id="4081.A0A3Q7EMZ2"/>
<dbReference type="EnsemblPlants" id="Solyc01g098520.3.1">
    <property type="protein sequence ID" value="Solyc01g098520.3.1"/>
    <property type="gene ID" value="Solyc01g098520.3"/>
</dbReference>
<dbReference type="InParanoid" id="A0A3Q7EMZ2"/>
<accession>A0A3Q7EMZ2</accession>
<dbReference type="PaxDb" id="4081-Solyc01g098520.2.1"/>
<keyword evidence="2" id="KW-1185">Reference proteome</keyword>
<dbReference type="Proteomes" id="UP000004994">
    <property type="component" value="Chromosome 1"/>
</dbReference>
<organism evidence="1">
    <name type="scientific">Solanum lycopersicum</name>
    <name type="common">Tomato</name>
    <name type="synonym">Lycopersicon esculentum</name>
    <dbReference type="NCBI Taxonomy" id="4081"/>
    <lineage>
        <taxon>Eukaryota</taxon>
        <taxon>Viridiplantae</taxon>
        <taxon>Streptophyta</taxon>
        <taxon>Embryophyta</taxon>
        <taxon>Tracheophyta</taxon>
        <taxon>Spermatophyta</taxon>
        <taxon>Magnoliopsida</taxon>
        <taxon>eudicotyledons</taxon>
        <taxon>Gunneridae</taxon>
        <taxon>Pentapetalae</taxon>
        <taxon>asterids</taxon>
        <taxon>lamiids</taxon>
        <taxon>Solanales</taxon>
        <taxon>Solanaceae</taxon>
        <taxon>Solanoideae</taxon>
        <taxon>Solaneae</taxon>
        <taxon>Solanum</taxon>
        <taxon>Solanum subgen. Lycopersicon</taxon>
    </lineage>
</organism>
<evidence type="ECO:0000313" key="2">
    <source>
        <dbReference type="Proteomes" id="UP000004994"/>
    </source>
</evidence>
<evidence type="ECO:0000313" key="1">
    <source>
        <dbReference type="EnsemblPlants" id="Solyc01g098520.3.1"/>
    </source>
</evidence>